<dbReference type="EMBL" id="JBICBT010001016">
    <property type="protein sequence ID" value="KAL3087678.1"/>
    <property type="molecule type" value="Genomic_DNA"/>
</dbReference>
<evidence type="ECO:0000313" key="2">
    <source>
        <dbReference type="EMBL" id="KAL3087678.1"/>
    </source>
</evidence>
<keyword evidence="3" id="KW-1185">Reference proteome</keyword>
<evidence type="ECO:0000313" key="3">
    <source>
        <dbReference type="Proteomes" id="UP001620626"/>
    </source>
</evidence>
<feature type="region of interest" description="Disordered" evidence="1">
    <location>
        <begin position="221"/>
        <end position="248"/>
    </location>
</feature>
<organism evidence="2 3">
    <name type="scientific">Heterodera trifolii</name>
    <dbReference type="NCBI Taxonomy" id="157864"/>
    <lineage>
        <taxon>Eukaryota</taxon>
        <taxon>Metazoa</taxon>
        <taxon>Ecdysozoa</taxon>
        <taxon>Nematoda</taxon>
        <taxon>Chromadorea</taxon>
        <taxon>Rhabditida</taxon>
        <taxon>Tylenchina</taxon>
        <taxon>Tylenchomorpha</taxon>
        <taxon>Tylenchoidea</taxon>
        <taxon>Heteroderidae</taxon>
        <taxon>Heteroderinae</taxon>
        <taxon>Heterodera</taxon>
    </lineage>
</organism>
<evidence type="ECO:0000256" key="1">
    <source>
        <dbReference type="SAM" id="MobiDB-lite"/>
    </source>
</evidence>
<accession>A0ABD2JAM1</accession>
<proteinExistence type="predicted"/>
<protein>
    <submittedName>
        <fullName evidence="2">Uncharacterized protein</fullName>
    </submittedName>
</protein>
<gene>
    <name evidence="2" type="ORF">niasHT_028984</name>
</gene>
<dbReference type="Proteomes" id="UP001620626">
    <property type="component" value="Unassembled WGS sequence"/>
</dbReference>
<reference evidence="2 3" key="1">
    <citation type="submission" date="2024-10" db="EMBL/GenBank/DDBJ databases">
        <authorList>
            <person name="Kim D."/>
        </authorList>
    </citation>
    <scope>NUCLEOTIDE SEQUENCE [LARGE SCALE GENOMIC DNA]</scope>
    <source>
        <strain evidence="2">BH-2024</strain>
    </source>
</reference>
<sequence>MVITRSPHLTRQRTRQQGIILNNEGNQIRAPVNQQQNIEILIPVSEQNEMRNLNEPINPVNDVSGDGSILSETQLRHRLLEVDPHEFGEFDPAANEERMSEQLALVAPMVNAGSGRLENFGRNVGEINGGEIRNLPPIGHLFERNEEDFEDSWVRERPPPNAPLFESTRHAYFNVDRIENMGHHLPPSFPNRAINASVTGGQPNVDFVDGPLSDRFRPRVHPYQRDRSATWSGNRSRGFGGHRGSRRH</sequence>
<name>A0ABD2JAM1_9BILA</name>
<comment type="caution">
    <text evidence="2">The sequence shown here is derived from an EMBL/GenBank/DDBJ whole genome shotgun (WGS) entry which is preliminary data.</text>
</comment>
<dbReference type="AlphaFoldDB" id="A0ABD2JAM1"/>